<dbReference type="EMBL" id="BAAAEN010000008">
    <property type="protein sequence ID" value="GAA0506526.1"/>
    <property type="molecule type" value="Genomic_DNA"/>
</dbReference>
<dbReference type="Proteomes" id="UP001501706">
    <property type="component" value="Unassembled WGS sequence"/>
</dbReference>
<proteinExistence type="predicted"/>
<organism evidence="1 2">
    <name type="scientific">Pigmentiphaga daeguensis</name>
    <dbReference type="NCBI Taxonomy" id="414049"/>
    <lineage>
        <taxon>Bacteria</taxon>
        <taxon>Pseudomonadati</taxon>
        <taxon>Pseudomonadota</taxon>
        <taxon>Betaproteobacteria</taxon>
        <taxon>Burkholderiales</taxon>
        <taxon>Alcaligenaceae</taxon>
        <taxon>Pigmentiphaga</taxon>
    </lineage>
</organism>
<reference evidence="1 2" key="1">
    <citation type="journal article" date="2019" name="Int. J. Syst. Evol. Microbiol.">
        <title>The Global Catalogue of Microorganisms (GCM) 10K type strain sequencing project: providing services to taxonomists for standard genome sequencing and annotation.</title>
        <authorList>
            <consortium name="The Broad Institute Genomics Platform"/>
            <consortium name="The Broad Institute Genome Sequencing Center for Infectious Disease"/>
            <person name="Wu L."/>
            <person name="Ma J."/>
        </authorList>
    </citation>
    <scope>NUCLEOTIDE SEQUENCE [LARGE SCALE GENOMIC DNA]</scope>
    <source>
        <strain evidence="1 2">JCM 14330</strain>
    </source>
</reference>
<sequence length="81" mass="8777">MRLASLMAIEYEAGLFQQTQVLRYGRLRDAGLGGQRRNGLFAVVAQVFEKGAPGGIGKGPEEQVLRGGHGLINNHVVMNKE</sequence>
<evidence type="ECO:0000313" key="1">
    <source>
        <dbReference type="EMBL" id="GAA0506526.1"/>
    </source>
</evidence>
<accession>A0ABN1BVG9</accession>
<protein>
    <submittedName>
        <fullName evidence="1">Uncharacterized protein</fullName>
    </submittedName>
</protein>
<evidence type="ECO:0000313" key="2">
    <source>
        <dbReference type="Proteomes" id="UP001501706"/>
    </source>
</evidence>
<keyword evidence="2" id="KW-1185">Reference proteome</keyword>
<name>A0ABN1BVG9_9BURK</name>
<gene>
    <name evidence="1" type="ORF">GCM10009097_24480</name>
</gene>
<comment type="caution">
    <text evidence="1">The sequence shown here is derived from an EMBL/GenBank/DDBJ whole genome shotgun (WGS) entry which is preliminary data.</text>
</comment>